<gene>
    <name evidence="1" type="ORF">KTS45_06465</name>
</gene>
<dbReference type="Proteomes" id="UP000766550">
    <property type="component" value="Unassembled WGS sequence"/>
</dbReference>
<accession>A0A8J7YC98</accession>
<dbReference type="PANTHER" id="PTHR37953:SF1">
    <property type="entry name" value="UPF0127 PROTEIN MJ1496"/>
    <property type="match status" value="1"/>
</dbReference>
<keyword evidence="2" id="KW-1185">Reference proteome</keyword>
<dbReference type="InterPro" id="IPR003795">
    <property type="entry name" value="DUF192"/>
</dbReference>
<evidence type="ECO:0000313" key="1">
    <source>
        <dbReference type="EMBL" id="MBV0923843.1"/>
    </source>
</evidence>
<dbReference type="RefSeq" id="WP_162316944.1">
    <property type="nucleotide sequence ID" value="NZ_JAHQXF010000001.1"/>
</dbReference>
<protein>
    <submittedName>
        <fullName evidence="1">DUF192 domain-containing protein</fullName>
    </submittedName>
</protein>
<dbReference type="OrthoDB" id="64208at2157"/>
<proteinExistence type="predicted"/>
<dbReference type="InterPro" id="IPR038695">
    <property type="entry name" value="Saro_0823-like_sf"/>
</dbReference>
<dbReference type="AlphaFoldDB" id="A0A8J7YC98"/>
<comment type="caution">
    <text evidence="1">The sequence shown here is derived from an EMBL/GenBank/DDBJ whole genome shotgun (WGS) entry which is preliminary data.</text>
</comment>
<dbReference type="Pfam" id="PF02643">
    <property type="entry name" value="DUF192"/>
    <property type="match status" value="1"/>
</dbReference>
<reference evidence="1 2" key="1">
    <citation type="submission" date="2021-06" db="EMBL/GenBank/DDBJ databases">
        <title>New haloarchaea isolates fom saline soil.</title>
        <authorList>
            <person name="Duran-Viseras A."/>
            <person name="Sanchez-Porro C.S."/>
            <person name="Ventosa A."/>
        </authorList>
    </citation>
    <scope>NUCLEOTIDE SEQUENCE [LARGE SCALE GENOMIC DNA]</scope>
    <source>
        <strain evidence="1 2">JCM 183640</strain>
    </source>
</reference>
<dbReference type="Gene3D" id="2.60.120.1140">
    <property type="entry name" value="Protein of unknown function DUF192"/>
    <property type="match status" value="1"/>
</dbReference>
<dbReference type="PANTHER" id="PTHR37953">
    <property type="entry name" value="UPF0127 PROTEIN MJ1496"/>
    <property type="match status" value="1"/>
</dbReference>
<dbReference type="EMBL" id="JAHQXF010000001">
    <property type="protein sequence ID" value="MBV0923843.1"/>
    <property type="molecule type" value="Genomic_DNA"/>
</dbReference>
<organism evidence="1 2">
    <name type="scientific">Haloarcula limicola</name>
    <dbReference type="NCBI Taxonomy" id="1429915"/>
    <lineage>
        <taxon>Archaea</taxon>
        <taxon>Methanobacteriati</taxon>
        <taxon>Methanobacteriota</taxon>
        <taxon>Stenosarchaea group</taxon>
        <taxon>Halobacteria</taxon>
        <taxon>Halobacteriales</taxon>
        <taxon>Haloarculaceae</taxon>
        <taxon>Haloarcula</taxon>
    </lineage>
</organism>
<evidence type="ECO:0000313" key="2">
    <source>
        <dbReference type="Proteomes" id="UP000766550"/>
    </source>
</evidence>
<name>A0A8J7YC98_9EURY</name>
<sequence length="115" mass="12807">MPVVHDPEGRSRTIASTVDRAETMIEQSRGLMFRRSIPEDYALVFPFDGVGRRFIHMLFVRFPLDVIWLADETVQRASTLRPWRSVGYAKADTVLELPAGAADGVETGDTVVVDG</sequence>